<keyword evidence="2" id="KW-1185">Reference proteome</keyword>
<evidence type="ECO:0000313" key="1">
    <source>
        <dbReference type="EMBL" id="PWY99942.1"/>
    </source>
</evidence>
<dbReference type="InParanoid" id="A0A317XQ61"/>
<dbReference type="EMBL" id="KZ819193">
    <property type="protein sequence ID" value="PWY99942.1"/>
    <property type="molecule type" value="Genomic_DNA"/>
</dbReference>
<protein>
    <submittedName>
        <fullName evidence="1">Uncharacterized protein</fullName>
    </submittedName>
</protein>
<dbReference type="AlphaFoldDB" id="A0A317XQ61"/>
<organism evidence="1 2">
    <name type="scientific">Testicularia cyperi</name>
    <dbReference type="NCBI Taxonomy" id="1882483"/>
    <lineage>
        <taxon>Eukaryota</taxon>
        <taxon>Fungi</taxon>
        <taxon>Dikarya</taxon>
        <taxon>Basidiomycota</taxon>
        <taxon>Ustilaginomycotina</taxon>
        <taxon>Ustilaginomycetes</taxon>
        <taxon>Ustilaginales</taxon>
        <taxon>Anthracoideaceae</taxon>
        <taxon>Testicularia</taxon>
    </lineage>
</organism>
<proteinExistence type="predicted"/>
<name>A0A317XQ61_9BASI</name>
<gene>
    <name evidence="1" type="ORF">BCV70DRAFT_102906</name>
</gene>
<accession>A0A317XQ61</accession>
<dbReference type="Proteomes" id="UP000246740">
    <property type="component" value="Unassembled WGS sequence"/>
</dbReference>
<evidence type="ECO:0000313" key="2">
    <source>
        <dbReference type="Proteomes" id="UP000246740"/>
    </source>
</evidence>
<reference evidence="1 2" key="1">
    <citation type="journal article" date="2018" name="Mol. Biol. Evol.">
        <title>Broad Genomic Sampling Reveals a Smut Pathogenic Ancestry of the Fungal Clade Ustilaginomycotina.</title>
        <authorList>
            <person name="Kijpornyongpan T."/>
            <person name="Mondo S.J."/>
            <person name="Barry K."/>
            <person name="Sandor L."/>
            <person name="Lee J."/>
            <person name="Lipzen A."/>
            <person name="Pangilinan J."/>
            <person name="LaButti K."/>
            <person name="Hainaut M."/>
            <person name="Henrissat B."/>
            <person name="Grigoriev I.V."/>
            <person name="Spatafora J.W."/>
            <person name="Aime M.C."/>
        </authorList>
    </citation>
    <scope>NUCLEOTIDE SEQUENCE [LARGE SCALE GENOMIC DNA]</scope>
    <source>
        <strain evidence="1 2">MCA 3645</strain>
    </source>
</reference>
<sequence length="153" mass="17745">MRVRPALCHASNRTYPYRRWLWNHQIVPRASPSLRRFIYLRPLRLDEFEKSKRHLRRCALVSESNVQNIRQVCADARCVVSQTKSAASRYQDNRSRYSRFSVVRKEAVCFKTYGAVHAFEAATCFVLHGAVKASGITTTAFPPLRWRTLQATT</sequence>